<comment type="catalytic activity">
    <reaction evidence="11">
        <text>L-threonyl-[protein] + ATP = O-phospho-L-threonyl-[protein] + ADP + H(+)</text>
        <dbReference type="Rhea" id="RHEA:46608"/>
        <dbReference type="Rhea" id="RHEA-COMP:11060"/>
        <dbReference type="Rhea" id="RHEA-COMP:11605"/>
        <dbReference type="ChEBI" id="CHEBI:15378"/>
        <dbReference type="ChEBI" id="CHEBI:30013"/>
        <dbReference type="ChEBI" id="CHEBI:30616"/>
        <dbReference type="ChEBI" id="CHEBI:61977"/>
        <dbReference type="ChEBI" id="CHEBI:456216"/>
        <dbReference type="EC" id="2.7.11.1"/>
    </reaction>
</comment>
<feature type="non-terminal residue" evidence="18">
    <location>
        <position position="706"/>
    </location>
</feature>
<evidence type="ECO:0000256" key="7">
    <source>
        <dbReference type="ARBA" id="ARBA00022741"/>
    </source>
</evidence>
<dbReference type="GO" id="GO:0005524">
    <property type="term" value="F:ATP binding"/>
    <property type="evidence" value="ECO:0007669"/>
    <property type="project" value="UniProtKB-UniRule"/>
</dbReference>
<feature type="domain" description="PH" evidence="15">
    <location>
        <begin position="4"/>
        <end position="99"/>
    </location>
</feature>
<evidence type="ECO:0000313" key="19">
    <source>
        <dbReference type="Proteomes" id="UP000193411"/>
    </source>
</evidence>
<keyword evidence="8 18" id="KW-0418">Kinase</keyword>
<dbReference type="FunFam" id="3.90.810.10:FF:000005">
    <property type="entry name" value="Non-specific serine/threonine protein kinase"/>
    <property type="match status" value="1"/>
</dbReference>
<dbReference type="InterPro" id="IPR051931">
    <property type="entry name" value="PAK3-like"/>
</dbReference>
<feature type="domain" description="CRIB" evidence="17">
    <location>
        <begin position="103"/>
        <end position="116"/>
    </location>
</feature>
<accession>A0A1Y2HV43</accession>
<dbReference type="Proteomes" id="UP000193411">
    <property type="component" value="Unassembled WGS sequence"/>
</dbReference>
<dbReference type="EC" id="2.7.11.1" evidence="3"/>
<evidence type="ECO:0000256" key="6">
    <source>
        <dbReference type="ARBA" id="ARBA00022723"/>
    </source>
</evidence>
<dbReference type="PROSITE" id="PS50011">
    <property type="entry name" value="PROTEIN_KINASE_DOM"/>
    <property type="match status" value="1"/>
</dbReference>
<organism evidence="18 19">
    <name type="scientific">Catenaria anguillulae PL171</name>
    <dbReference type="NCBI Taxonomy" id="765915"/>
    <lineage>
        <taxon>Eukaryota</taxon>
        <taxon>Fungi</taxon>
        <taxon>Fungi incertae sedis</taxon>
        <taxon>Blastocladiomycota</taxon>
        <taxon>Blastocladiomycetes</taxon>
        <taxon>Blastocladiales</taxon>
        <taxon>Catenariaceae</taxon>
        <taxon>Catenaria</taxon>
    </lineage>
</organism>
<keyword evidence="4" id="KW-0723">Serine/threonine-protein kinase</keyword>
<gene>
    <name evidence="18" type="ORF">BCR44DRAFT_318502</name>
</gene>
<evidence type="ECO:0000259" key="17">
    <source>
        <dbReference type="PROSITE" id="PS50108"/>
    </source>
</evidence>
<keyword evidence="6" id="KW-0479">Metal-binding</keyword>
<keyword evidence="10" id="KW-0460">Magnesium</keyword>
<proteinExistence type="inferred from homology"/>
<evidence type="ECO:0000256" key="8">
    <source>
        <dbReference type="ARBA" id="ARBA00022777"/>
    </source>
</evidence>
<comment type="similarity">
    <text evidence="2">Belongs to the protein kinase superfamily. STE Ser/Thr protein kinase family. STE20 subfamily.</text>
</comment>
<dbReference type="InterPro" id="IPR011009">
    <property type="entry name" value="Kinase-like_dom_sf"/>
</dbReference>
<dbReference type="SMART" id="SM00233">
    <property type="entry name" value="PH"/>
    <property type="match status" value="1"/>
</dbReference>
<dbReference type="InterPro" id="IPR011993">
    <property type="entry name" value="PH-like_dom_sf"/>
</dbReference>
<dbReference type="SUPFAM" id="SSF50729">
    <property type="entry name" value="PH domain-like"/>
    <property type="match status" value="1"/>
</dbReference>
<dbReference type="Gene3D" id="2.30.29.30">
    <property type="entry name" value="Pleckstrin-homology domain (PH domain)/Phosphotyrosine-binding domain (PTB)"/>
    <property type="match status" value="1"/>
</dbReference>
<keyword evidence="9 13" id="KW-0067">ATP-binding</keyword>
<evidence type="ECO:0000256" key="3">
    <source>
        <dbReference type="ARBA" id="ARBA00012513"/>
    </source>
</evidence>
<dbReference type="FunFam" id="1.10.510.10:FF:000768">
    <property type="entry name" value="Non-specific serine/threonine protein kinase"/>
    <property type="match status" value="1"/>
</dbReference>
<keyword evidence="19" id="KW-1185">Reference proteome</keyword>
<feature type="binding site" evidence="13">
    <location>
        <position position="465"/>
    </location>
    <ligand>
        <name>ATP</name>
        <dbReference type="ChEBI" id="CHEBI:30616"/>
    </ligand>
</feature>
<sequence length="706" mass="77317">MSTVILKSGYLYVQDGFMSFMWSKRWVVLREQTLALYKSESSKDANTLIFLTSVTGVSRTEGPKPFCFEVATKEKNLLFSCKADQEVYDWIDAIYNKSPLTGVSGPTNFQHNMHVGFDPVSGGFTGLPPQWKALLSNSKISAEEMAKNPQAVLEVLEFYTGSKRDAAGADDGMGAGMYTGMGAGMGLGGGSNGMERSDSKFSLHLGNESLSPSVSPRPPRPINPAAAANNGRQVPPPRDPRDTWMREPTSPRADVRFPERDLNSSSTVDRIPPPNRPPIVPRPPETMRPKQPGGVQPASLKLNTPPPSPHRRPSADTSPGRAPGSSRLNQQSSMISASSSSHHHHAPSSSSSSSKPSSSNNPLPHRPPPPAPAMGLPKPPAHAPPPADKPAAVMPLPAPGQMVKKPSSKPKPVRLTTAQVLERLRAVVSGEDPSVYIKQKKIGQGASGSVYLARHAVTSQTVAIKQMDLTTQPRPESIVNEIIVMKESRHENIVNYLDSFLVNKELWVVMELMEGGPLNEIIDNNPGMTEPQIARITYESLKGLYHLHNLRIIHRDIKSDNVLMDMNGAIKLSDFGFSAKLGDERSKRATMVGTPYWMAPEVVKQKEYSYKIDVWSLGIMAIEMVEGEPPYLDEEPLRALYLIATNGTPTLKKPDRLSMVFKDFLAVCLNVDVNQRASSAELMEHPFMRMSCSASELIPLVKNMKR</sequence>
<evidence type="ECO:0000256" key="9">
    <source>
        <dbReference type="ARBA" id="ARBA00022840"/>
    </source>
</evidence>
<dbReference type="Pfam" id="PF00069">
    <property type="entry name" value="Pkinase"/>
    <property type="match status" value="1"/>
</dbReference>
<keyword evidence="7 13" id="KW-0547">Nucleotide-binding</keyword>
<dbReference type="Pfam" id="PF00169">
    <property type="entry name" value="PH"/>
    <property type="match status" value="1"/>
</dbReference>
<dbReference type="AlphaFoldDB" id="A0A1Y2HV43"/>
<dbReference type="InterPro" id="IPR008271">
    <property type="entry name" value="Ser/Thr_kinase_AS"/>
</dbReference>
<feature type="region of interest" description="Disordered" evidence="14">
    <location>
        <begin position="204"/>
        <end position="412"/>
    </location>
</feature>
<dbReference type="EMBL" id="MCFL01000011">
    <property type="protein sequence ID" value="ORZ37824.1"/>
    <property type="molecule type" value="Genomic_DNA"/>
</dbReference>
<dbReference type="GO" id="GO:0046872">
    <property type="term" value="F:metal ion binding"/>
    <property type="evidence" value="ECO:0007669"/>
    <property type="project" value="UniProtKB-KW"/>
</dbReference>
<evidence type="ECO:0000256" key="5">
    <source>
        <dbReference type="ARBA" id="ARBA00022679"/>
    </source>
</evidence>
<dbReference type="PROSITE" id="PS50108">
    <property type="entry name" value="CRIB"/>
    <property type="match status" value="1"/>
</dbReference>
<evidence type="ECO:0000256" key="14">
    <source>
        <dbReference type="SAM" id="MobiDB-lite"/>
    </source>
</evidence>
<feature type="domain" description="Protein kinase" evidence="16">
    <location>
        <begin position="436"/>
        <end position="688"/>
    </location>
</feature>
<feature type="compositionally biased region" description="Basic and acidic residues" evidence="14">
    <location>
        <begin position="253"/>
        <end position="262"/>
    </location>
</feature>
<evidence type="ECO:0000259" key="15">
    <source>
        <dbReference type="PROSITE" id="PS50003"/>
    </source>
</evidence>
<dbReference type="PROSITE" id="PS00108">
    <property type="entry name" value="PROTEIN_KINASE_ST"/>
    <property type="match status" value="1"/>
</dbReference>
<evidence type="ECO:0000256" key="12">
    <source>
        <dbReference type="ARBA" id="ARBA00048679"/>
    </source>
</evidence>
<dbReference type="PANTHER" id="PTHR45832:SF22">
    <property type="entry name" value="SERINE_THREONINE-PROTEIN KINASE SAMKA-RELATED"/>
    <property type="match status" value="1"/>
</dbReference>
<evidence type="ECO:0000256" key="4">
    <source>
        <dbReference type="ARBA" id="ARBA00022527"/>
    </source>
</evidence>
<keyword evidence="5" id="KW-0808">Transferase</keyword>
<protein>
    <recommendedName>
        <fullName evidence="3">non-specific serine/threonine protein kinase</fullName>
        <ecNumber evidence="3">2.7.11.1</ecNumber>
    </recommendedName>
</protein>
<dbReference type="Pfam" id="PF00786">
    <property type="entry name" value="PBD"/>
    <property type="match status" value="1"/>
</dbReference>
<evidence type="ECO:0000256" key="1">
    <source>
        <dbReference type="ARBA" id="ARBA00001946"/>
    </source>
</evidence>
<dbReference type="InterPro" id="IPR036936">
    <property type="entry name" value="CRIB_dom_sf"/>
</dbReference>
<dbReference type="SMART" id="SM00220">
    <property type="entry name" value="S_TKc"/>
    <property type="match status" value="1"/>
</dbReference>
<evidence type="ECO:0000313" key="18">
    <source>
        <dbReference type="EMBL" id="ORZ37824.1"/>
    </source>
</evidence>
<evidence type="ECO:0000256" key="11">
    <source>
        <dbReference type="ARBA" id="ARBA00047899"/>
    </source>
</evidence>
<evidence type="ECO:0000259" key="16">
    <source>
        <dbReference type="PROSITE" id="PS50011"/>
    </source>
</evidence>
<dbReference type="InterPro" id="IPR001849">
    <property type="entry name" value="PH_domain"/>
</dbReference>
<name>A0A1Y2HV43_9FUNG</name>
<dbReference type="STRING" id="765915.A0A1Y2HV43"/>
<comment type="catalytic activity">
    <reaction evidence="12">
        <text>L-seryl-[protein] + ATP = O-phospho-L-seryl-[protein] + ADP + H(+)</text>
        <dbReference type="Rhea" id="RHEA:17989"/>
        <dbReference type="Rhea" id="RHEA-COMP:9863"/>
        <dbReference type="Rhea" id="RHEA-COMP:11604"/>
        <dbReference type="ChEBI" id="CHEBI:15378"/>
        <dbReference type="ChEBI" id="CHEBI:29999"/>
        <dbReference type="ChEBI" id="CHEBI:30616"/>
        <dbReference type="ChEBI" id="CHEBI:83421"/>
        <dbReference type="ChEBI" id="CHEBI:456216"/>
        <dbReference type="EC" id="2.7.11.1"/>
    </reaction>
</comment>
<dbReference type="PROSITE" id="PS50003">
    <property type="entry name" value="PH_DOMAIN"/>
    <property type="match status" value="1"/>
</dbReference>
<feature type="compositionally biased region" description="Low complexity" evidence="14">
    <location>
        <begin position="223"/>
        <end position="232"/>
    </location>
</feature>
<dbReference type="OrthoDB" id="248923at2759"/>
<feature type="compositionally biased region" description="Low complexity" evidence="14">
    <location>
        <begin position="347"/>
        <end position="363"/>
    </location>
</feature>
<dbReference type="CDD" id="cd01093">
    <property type="entry name" value="CRIB_PAK_like"/>
    <property type="match status" value="1"/>
</dbReference>
<dbReference type="CDD" id="cd06614">
    <property type="entry name" value="STKc_PAK"/>
    <property type="match status" value="1"/>
</dbReference>
<reference evidence="18 19" key="1">
    <citation type="submission" date="2016-07" db="EMBL/GenBank/DDBJ databases">
        <title>Pervasive Adenine N6-methylation of Active Genes in Fungi.</title>
        <authorList>
            <consortium name="DOE Joint Genome Institute"/>
            <person name="Mondo S.J."/>
            <person name="Dannebaum R.O."/>
            <person name="Kuo R.C."/>
            <person name="Labutti K."/>
            <person name="Haridas S."/>
            <person name="Kuo A."/>
            <person name="Salamov A."/>
            <person name="Ahrendt S.R."/>
            <person name="Lipzen A."/>
            <person name="Sullivan W."/>
            <person name="Andreopoulos W.B."/>
            <person name="Clum A."/>
            <person name="Lindquist E."/>
            <person name="Daum C."/>
            <person name="Ramamoorthy G.K."/>
            <person name="Gryganskyi A."/>
            <person name="Culley D."/>
            <person name="Magnuson J.K."/>
            <person name="James T.Y."/>
            <person name="O'Malley M.A."/>
            <person name="Stajich J.E."/>
            <person name="Spatafora J.W."/>
            <person name="Visel A."/>
            <person name="Grigoriev I.V."/>
        </authorList>
    </citation>
    <scope>NUCLEOTIDE SEQUENCE [LARGE SCALE GENOMIC DNA]</scope>
    <source>
        <strain evidence="18 19">PL171</strain>
    </source>
</reference>
<evidence type="ECO:0000256" key="2">
    <source>
        <dbReference type="ARBA" id="ARBA00008874"/>
    </source>
</evidence>
<feature type="compositionally biased region" description="Pro residues" evidence="14">
    <location>
        <begin position="364"/>
        <end position="388"/>
    </location>
</feature>
<dbReference type="PANTHER" id="PTHR45832">
    <property type="entry name" value="SERINE/THREONINE-PROTEIN KINASE SAMKA-RELATED-RELATED"/>
    <property type="match status" value="1"/>
</dbReference>
<dbReference type="SUPFAM" id="SSF56112">
    <property type="entry name" value="Protein kinase-like (PK-like)"/>
    <property type="match status" value="1"/>
</dbReference>
<dbReference type="GO" id="GO:0106310">
    <property type="term" value="F:protein serine kinase activity"/>
    <property type="evidence" value="ECO:0007669"/>
    <property type="project" value="RHEA"/>
</dbReference>
<comment type="cofactor">
    <cofactor evidence="1">
        <name>Mg(2+)</name>
        <dbReference type="ChEBI" id="CHEBI:18420"/>
    </cofactor>
</comment>
<dbReference type="InterPro" id="IPR017441">
    <property type="entry name" value="Protein_kinase_ATP_BS"/>
</dbReference>
<feature type="compositionally biased region" description="Pro residues" evidence="14">
    <location>
        <begin position="271"/>
        <end position="286"/>
    </location>
</feature>
<dbReference type="Gene3D" id="1.10.510.10">
    <property type="entry name" value="Transferase(Phosphotransferase) domain 1"/>
    <property type="match status" value="1"/>
</dbReference>
<dbReference type="InterPro" id="IPR000095">
    <property type="entry name" value="CRIB_dom"/>
</dbReference>
<dbReference type="GO" id="GO:0004674">
    <property type="term" value="F:protein serine/threonine kinase activity"/>
    <property type="evidence" value="ECO:0007669"/>
    <property type="project" value="UniProtKB-KW"/>
</dbReference>
<dbReference type="SMART" id="SM00285">
    <property type="entry name" value="PBD"/>
    <property type="match status" value="1"/>
</dbReference>
<evidence type="ECO:0000256" key="10">
    <source>
        <dbReference type="ARBA" id="ARBA00022842"/>
    </source>
</evidence>
<dbReference type="InterPro" id="IPR033923">
    <property type="entry name" value="PAK_BD"/>
</dbReference>
<dbReference type="PROSITE" id="PS00107">
    <property type="entry name" value="PROTEIN_KINASE_ATP"/>
    <property type="match status" value="1"/>
</dbReference>
<dbReference type="CDD" id="cd13279">
    <property type="entry name" value="PH_Cla4_Ste20"/>
    <property type="match status" value="1"/>
</dbReference>
<comment type="caution">
    <text evidence="18">The sequence shown here is derived from an EMBL/GenBank/DDBJ whole genome shotgun (WGS) entry which is preliminary data.</text>
</comment>
<dbReference type="FunFam" id="3.30.200.20:FF:000705">
    <property type="entry name" value="Non-specific serine/threonine protein kinase"/>
    <property type="match status" value="1"/>
</dbReference>
<dbReference type="Gene3D" id="3.90.810.10">
    <property type="entry name" value="CRIB domain"/>
    <property type="match status" value="1"/>
</dbReference>
<dbReference type="Gene3D" id="3.30.200.20">
    <property type="entry name" value="Phosphorylase Kinase, domain 1"/>
    <property type="match status" value="1"/>
</dbReference>
<dbReference type="InterPro" id="IPR000719">
    <property type="entry name" value="Prot_kinase_dom"/>
</dbReference>
<evidence type="ECO:0000256" key="13">
    <source>
        <dbReference type="PROSITE-ProRule" id="PRU10141"/>
    </source>
</evidence>